<dbReference type="EMBL" id="BSXV01000185">
    <property type="protein sequence ID" value="GME87960.1"/>
    <property type="molecule type" value="Genomic_DNA"/>
</dbReference>
<proteinExistence type="predicted"/>
<organism evidence="1 2">
    <name type="scientific">Candida boidinii</name>
    <name type="common">Yeast</name>
    <dbReference type="NCBI Taxonomy" id="5477"/>
    <lineage>
        <taxon>Eukaryota</taxon>
        <taxon>Fungi</taxon>
        <taxon>Dikarya</taxon>
        <taxon>Ascomycota</taxon>
        <taxon>Saccharomycotina</taxon>
        <taxon>Pichiomycetes</taxon>
        <taxon>Pichiales</taxon>
        <taxon>Pichiaceae</taxon>
        <taxon>Ogataea</taxon>
        <taxon>Ogataea/Candida clade</taxon>
    </lineage>
</organism>
<name>A0ACB5TFT0_CANBO</name>
<sequence length="503" mass="58639">MMNQSGSDVPTIVSIIGTTGVGKSKFSIELAKLLNGEIINADSMQMYKGADIITNKHPIAEREGIPHHVMNHVNWDEEYYIHRFKSEAISKINDITSRGKIPIIVGGTHYYLQSLLFSNKTIETANNEQHQSSIECEVENKDGNESDKDSRLTDEEKKILDGPSTELIKHLKSVDPKVAEKFHPNDTRRIRRALEIYYLTKIPTSELYSSQKNKEKTETSLRFKTIFFWLYSDQQILDKRLNERVDDMMKTGAIMELQELYEYYKNLNPTPDCERGIWQVIGFKEFLPWLTEESNQKLLHDFRSEVGKATSQNSYDAIMRDNDFKTCLEDMMLRTRRYSRRQVKWIKNLLIPELNNEAKLGFPLFGKTYLLDASDLEKWNSQVKDRGVQICEQFVTMGKVSEDIKQQPDTIEQELITLPSSSEDLSELRKLKEQKWKHYTCDICTDPDSGDPLIFVGEQFNLHLKSKKHKRVLNKGKRKREYEEWLALNENKKKDTTKEESEI</sequence>
<protein>
    <submittedName>
        <fullName evidence="1">Unnamed protein product</fullName>
    </submittedName>
</protein>
<evidence type="ECO:0000313" key="2">
    <source>
        <dbReference type="Proteomes" id="UP001165101"/>
    </source>
</evidence>
<evidence type="ECO:0000313" key="1">
    <source>
        <dbReference type="EMBL" id="GME87960.1"/>
    </source>
</evidence>
<reference evidence="1" key="1">
    <citation type="submission" date="2023-04" db="EMBL/GenBank/DDBJ databases">
        <title>Candida boidinii NBRC 1967.</title>
        <authorList>
            <person name="Ichikawa N."/>
            <person name="Sato H."/>
            <person name="Tonouchi N."/>
        </authorList>
    </citation>
    <scope>NUCLEOTIDE SEQUENCE</scope>
    <source>
        <strain evidence="1">NBRC 1967</strain>
    </source>
</reference>
<accession>A0ACB5TFT0</accession>
<comment type="caution">
    <text evidence="1">The sequence shown here is derived from an EMBL/GenBank/DDBJ whole genome shotgun (WGS) entry which is preliminary data.</text>
</comment>
<gene>
    <name evidence="1" type="ORF">Cboi01_000064700</name>
</gene>
<dbReference type="Proteomes" id="UP001165101">
    <property type="component" value="Unassembled WGS sequence"/>
</dbReference>
<keyword evidence="2" id="KW-1185">Reference proteome</keyword>